<dbReference type="SUPFAM" id="SSF52777">
    <property type="entry name" value="CoA-dependent acyltransferases"/>
    <property type="match status" value="2"/>
</dbReference>
<dbReference type="SUPFAM" id="SSF55048">
    <property type="entry name" value="Probable ACP-binding domain of malonyl-CoA ACP transacylase"/>
    <property type="match status" value="1"/>
</dbReference>
<dbReference type="Gene3D" id="3.30.70.3290">
    <property type="match status" value="1"/>
</dbReference>
<dbReference type="InterPro" id="IPR023213">
    <property type="entry name" value="CAT-like_dom_sf"/>
</dbReference>
<accession>A0AAU8HHN6</accession>
<dbReference type="Gene3D" id="3.30.559.10">
    <property type="entry name" value="Chloramphenicol acetyltransferase-like domain"/>
    <property type="match status" value="1"/>
</dbReference>
<evidence type="ECO:0000256" key="2">
    <source>
        <dbReference type="ARBA" id="ARBA00022450"/>
    </source>
</evidence>
<evidence type="ECO:0000313" key="9">
    <source>
        <dbReference type="EMBL" id="XCH75530.1"/>
    </source>
</evidence>
<dbReference type="EMBL" id="CP157762">
    <property type="protein sequence ID" value="XBP94827.1"/>
    <property type="molecule type" value="Genomic_DNA"/>
</dbReference>
<dbReference type="Pfam" id="PF00698">
    <property type="entry name" value="Acyl_transf_1"/>
    <property type="match status" value="1"/>
</dbReference>
<dbReference type="GO" id="GO:0031177">
    <property type="term" value="F:phosphopantetheine binding"/>
    <property type="evidence" value="ECO:0007669"/>
    <property type="project" value="InterPro"/>
</dbReference>
<dbReference type="SMART" id="SM00827">
    <property type="entry name" value="PKS_AT"/>
    <property type="match status" value="1"/>
</dbReference>
<dbReference type="InterPro" id="IPR050091">
    <property type="entry name" value="PKS_NRPS_Biosynth_Enz"/>
</dbReference>
<dbReference type="GO" id="GO:0016874">
    <property type="term" value="F:ligase activity"/>
    <property type="evidence" value="ECO:0007669"/>
    <property type="project" value="UniProtKB-KW"/>
</dbReference>
<feature type="domain" description="Carrier" evidence="7">
    <location>
        <begin position="466"/>
        <end position="540"/>
    </location>
</feature>
<evidence type="ECO:0000256" key="6">
    <source>
        <dbReference type="SAM" id="MobiDB-lite"/>
    </source>
</evidence>
<evidence type="ECO:0000313" key="8">
    <source>
        <dbReference type="EMBL" id="XBP94827.1"/>
    </source>
</evidence>
<dbReference type="RefSeq" id="WP_350935090.1">
    <property type="nucleotide sequence ID" value="NZ_CP157762.1"/>
</dbReference>
<feature type="compositionally biased region" description="Low complexity" evidence="6">
    <location>
        <begin position="446"/>
        <end position="463"/>
    </location>
</feature>
<dbReference type="Pfam" id="PF00550">
    <property type="entry name" value="PP-binding"/>
    <property type="match status" value="2"/>
</dbReference>
<dbReference type="GO" id="GO:0006633">
    <property type="term" value="P:fatty acid biosynthetic process"/>
    <property type="evidence" value="ECO:0007669"/>
    <property type="project" value="TreeGrafter"/>
</dbReference>
<dbReference type="InterPro" id="IPR009081">
    <property type="entry name" value="PP-bd_ACP"/>
</dbReference>
<name>A0AAU8HHN6_9ACTN</name>
<feature type="domain" description="Carrier" evidence="7">
    <location>
        <begin position="1010"/>
        <end position="1084"/>
    </location>
</feature>
<dbReference type="InterPro" id="IPR016036">
    <property type="entry name" value="Malonyl_transacylase_ACP-bd"/>
</dbReference>
<dbReference type="Gene3D" id="3.40.366.10">
    <property type="entry name" value="Malonyl-Coenzyme A Acyl Carrier Protein, domain 2"/>
    <property type="match status" value="1"/>
</dbReference>
<evidence type="ECO:0000256" key="5">
    <source>
        <dbReference type="ARBA" id="ARBA00022679"/>
    </source>
</evidence>
<dbReference type="Gene3D" id="3.30.559.30">
    <property type="entry name" value="Nonribosomal peptide synthetase, condensation domain"/>
    <property type="match status" value="1"/>
</dbReference>
<feature type="region of interest" description="Disordered" evidence="6">
    <location>
        <begin position="987"/>
        <end position="1008"/>
    </location>
</feature>
<dbReference type="InterPro" id="IPR016035">
    <property type="entry name" value="Acyl_Trfase/lysoPLipase"/>
</dbReference>
<dbReference type="InterPro" id="IPR036291">
    <property type="entry name" value="NAD(P)-bd_dom_sf"/>
</dbReference>
<organism evidence="9">
    <name type="scientific">Micromonospora sp. CCTCC AA 2012012</name>
    <dbReference type="NCBI Taxonomy" id="3111921"/>
    <lineage>
        <taxon>Bacteria</taxon>
        <taxon>Bacillati</taxon>
        <taxon>Actinomycetota</taxon>
        <taxon>Actinomycetes</taxon>
        <taxon>Micromonosporales</taxon>
        <taxon>Micromonosporaceae</taxon>
        <taxon>Micromonospora</taxon>
    </lineage>
</organism>
<protein>
    <submittedName>
        <fullName evidence="9">Condensation domain-containing protein</fullName>
    </submittedName>
</protein>
<keyword evidence="2" id="KW-0596">Phosphopantetheine</keyword>
<dbReference type="SUPFAM" id="SSF52151">
    <property type="entry name" value="FabD/lysophospholipase-like"/>
    <property type="match status" value="1"/>
</dbReference>
<dbReference type="InterPro" id="IPR020806">
    <property type="entry name" value="PKS_PP-bd"/>
</dbReference>
<evidence type="ECO:0000256" key="1">
    <source>
        <dbReference type="ARBA" id="ARBA00001957"/>
    </source>
</evidence>
<sequence length="1501" mass="159278">MTRNDVPLDAVRPPRILPLSARSGTALGLTADALAAFLDDHPDLSLDDAATTLAYGRERFDRRLAVVAGDPAAAARALREPVGGPTHRRGSEPPETPRTVLVFTGQGSQYTGMAAGAYRAYPEFRDWLDRADALLRDELPAGLLDCLYKPELADTLARTDVAAAAIVAVQLGLLRVLRRYGITPDTVLGHSVGEFAAAAAAGAVSDEDAVRLVARRGVLMVERTRPGAMLAVRCAAADAVAVAALVDQTPGVCVAVHNSPRDLVLSGDADAVTDLGARLEEAGLTCRRLRTSHAFHSELLAPMADDFAAAAAQVTWSAPSSAQWISCSQGVLTAAPDARYWRDHLTGPVRFWDALALACADDRPAVLIEVGPHPVLLPLAGQLPTPPALVPVLDRDQDAAVAVAGAAAEAWCHGVPADLTGGVPGRRRHLPGYGFHRRVYSARPEPAGLGAAPTPAAAAAAPQPAGPARPPREVLAELWTDLLGVAPEPDTSFLQCGGDSLILLRFQQRIQALLGTAPSLADLLDAGTFEAMASLLPAAAASSTAVAVPATESAEPVTTYQASAVQQGMLMIDLMQPESNQHNVTLAFEVAGRVDEAAMAAAFRDAQVRHSALRTVFSRDGGRFVPEIRPEPGATLEVVEAGVAGRRPLVDDPDVREWAREVSGPPVRCLGTTTPVRGTLVRGPERSLLVFTAHHAICDATSMGVLVDELAEDYRRHRAGLPGEPATVPVQYHDVLATDLDDSASRAYWLDQLAGASDLVPLPTDRPRPKVRDGSGAQWTWTLSSEQSAQARELAARLNVTLFSTMLATWAALLRLRSGADDLSIATPATGRTSERARRVFGPFLNTLVLRVRITSGQSFETLARDVQTTVLDAIRHSDFPFDKLVAALNPRRELDRTPLFSVMFTMPDQFVLPDFDGRPGRPVELPGLGAKYDLTLYVTPADDGRLRLDLEYDPALFDESTVRGLAADYDTLLAGLATVPNAAVPEPAATTDAPSAAQPRPDAETAQEAGMTEMERYVAEIWSETLGVDIADADADFFDAGGHSMLVLACLAEIQDRFPDATIQDFFTHRTVGTFAAHLDQLAGGAAADPEPVAAVSEPARVVVTAVAATAERAPVPAPTGTRAGRGDVLLTGAAGFLGAHLLATLLRDPEGAVVCPVRPRDGVSGAARLDETVARYAPDVLPLLRDRVTVVETDLRELTADALGTSIAGIGTIVHSAAESKMFGRIEDLRSANVAPTRLLAELALARGWRMAHVSTASAVGAAPGDGPTVTIREDDFDRGEKFDNPYSRSKFEAEQVIRQAVKDGLDATVHRVGGLIGDSRSGTFLPDPRGNLLYQLVRAIMRCGLVPDVPGFSMNVTPVDFAAAAVLRLSDDPSHSGRTFHVLNPRQLTMPALTGILRDLGYPAILTDPESVVGWLTRPDADEADAEAAPFLRQFNGPAGTVVEYDTRTTMSALAGLECPAPDLALLRVVIGHCVETGFFPKSRLWDFVSRSAPRTSS</sequence>
<dbReference type="PROSITE" id="PS50075">
    <property type="entry name" value="CARRIER"/>
    <property type="match status" value="2"/>
</dbReference>
<keyword evidence="5" id="KW-0808">Transferase</keyword>
<dbReference type="Gene3D" id="1.10.1200.10">
    <property type="entry name" value="ACP-like"/>
    <property type="match status" value="2"/>
</dbReference>
<gene>
    <name evidence="9" type="ORF">ABUL08_05415</name>
    <name evidence="8" type="ORF">VK199_05370</name>
</gene>
<dbReference type="Pfam" id="PF07993">
    <property type="entry name" value="NAD_binding_4"/>
    <property type="match status" value="1"/>
</dbReference>
<dbReference type="PANTHER" id="PTHR43775:SF37">
    <property type="entry name" value="SI:DKEY-61P9.11"/>
    <property type="match status" value="1"/>
</dbReference>
<feature type="region of interest" description="Disordered" evidence="6">
    <location>
        <begin position="446"/>
        <end position="470"/>
    </location>
</feature>
<dbReference type="Pfam" id="PF22621">
    <property type="entry name" value="CurL-like_PKS_C"/>
    <property type="match status" value="1"/>
</dbReference>
<dbReference type="SMART" id="SM00823">
    <property type="entry name" value="PKS_PP"/>
    <property type="match status" value="2"/>
</dbReference>
<evidence type="ECO:0000256" key="4">
    <source>
        <dbReference type="ARBA" id="ARBA00022598"/>
    </source>
</evidence>
<proteinExistence type="predicted"/>
<dbReference type="PANTHER" id="PTHR43775">
    <property type="entry name" value="FATTY ACID SYNTHASE"/>
    <property type="match status" value="1"/>
</dbReference>
<keyword evidence="4" id="KW-0436">Ligase</keyword>
<dbReference type="SUPFAM" id="SSF47336">
    <property type="entry name" value="ACP-like"/>
    <property type="match status" value="2"/>
</dbReference>
<comment type="cofactor">
    <cofactor evidence="1">
        <name>pantetheine 4'-phosphate</name>
        <dbReference type="ChEBI" id="CHEBI:47942"/>
    </cofactor>
</comment>
<dbReference type="InterPro" id="IPR036736">
    <property type="entry name" value="ACP-like_sf"/>
</dbReference>
<dbReference type="InterPro" id="IPR014043">
    <property type="entry name" value="Acyl_transferase_dom"/>
</dbReference>
<evidence type="ECO:0000256" key="3">
    <source>
        <dbReference type="ARBA" id="ARBA00022553"/>
    </source>
</evidence>
<dbReference type="Gene3D" id="3.40.50.720">
    <property type="entry name" value="NAD(P)-binding Rossmann-like Domain"/>
    <property type="match status" value="1"/>
</dbReference>
<dbReference type="Pfam" id="PF00668">
    <property type="entry name" value="Condensation"/>
    <property type="match status" value="1"/>
</dbReference>
<reference evidence="9" key="2">
    <citation type="submission" date="2024-06" db="EMBL/GenBank/DDBJ databases">
        <title>Micromonospora mangrovi CCTCC AA 2012012 genome sequences.</title>
        <authorList>
            <person name="Gao J."/>
        </authorList>
    </citation>
    <scope>NUCLEOTIDE SEQUENCE</scope>
    <source>
        <strain evidence="9">CCTCC AA 2012012</strain>
    </source>
</reference>
<dbReference type="EMBL" id="CP159342">
    <property type="protein sequence ID" value="XCH75530.1"/>
    <property type="molecule type" value="Genomic_DNA"/>
</dbReference>
<dbReference type="SUPFAM" id="SSF51735">
    <property type="entry name" value="NAD(P)-binding Rossmann-fold domains"/>
    <property type="match status" value="1"/>
</dbReference>
<dbReference type="InterPro" id="IPR001242">
    <property type="entry name" value="Condensation_dom"/>
</dbReference>
<dbReference type="CDD" id="cd19531">
    <property type="entry name" value="LCL_NRPS-like"/>
    <property type="match status" value="1"/>
</dbReference>
<keyword evidence="3" id="KW-0597">Phosphoprotein</keyword>
<dbReference type="GO" id="GO:0004312">
    <property type="term" value="F:fatty acid synthase activity"/>
    <property type="evidence" value="ECO:0007669"/>
    <property type="project" value="TreeGrafter"/>
</dbReference>
<dbReference type="InterPro" id="IPR001227">
    <property type="entry name" value="Ac_transferase_dom_sf"/>
</dbReference>
<evidence type="ECO:0000259" key="7">
    <source>
        <dbReference type="PROSITE" id="PS50075"/>
    </source>
</evidence>
<reference evidence="8" key="1">
    <citation type="submission" date="2024-01" db="EMBL/GenBank/DDBJ databases">
        <title>The genome sequence of Micromonospora mangrovi CCTCC AA 2012012.</title>
        <authorList>
            <person name="Gao J."/>
        </authorList>
    </citation>
    <scope>NUCLEOTIDE SEQUENCE</scope>
    <source>
        <strain evidence="8">CCTCC AA 2012012</strain>
    </source>
</reference>
<dbReference type="InterPro" id="IPR013120">
    <property type="entry name" value="FAR_NAD-bd"/>
</dbReference>